<dbReference type="Proteomes" id="UP000660680">
    <property type="component" value="Unassembled WGS sequence"/>
</dbReference>
<protein>
    <submittedName>
        <fullName evidence="2">Uncharacterized protein</fullName>
    </submittedName>
</protein>
<comment type="caution">
    <text evidence="2">The sequence shown here is derived from an EMBL/GenBank/DDBJ whole genome shotgun (WGS) entry which is preliminary data.</text>
</comment>
<sequence>MVGEHGPQDLDGGARPARGGEARRVGEDRIDRLGHGSPPALWTHSLSRDRSGAQSTRPGVHRVISDDGQTYQASVDQTGDGG</sequence>
<dbReference type="EMBL" id="BMRB01000003">
    <property type="protein sequence ID" value="GGS42666.1"/>
    <property type="molecule type" value="Genomic_DNA"/>
</dbReference>
<dbReference type="AlphaFoldDB" id="A0A918GJS9"/>
<evidence type="ECO:0000256" key="1">
    <source>
        <dbReference type="SAM" id="MobiDB-lite"/>
    </source>
</evidence>
<gene>
    <name evidence="2" type="ORF">GCM10010171_42090</name>
</gene>
<name>A0A918GJS9_9PSEU</name>
<feature type="compositionally biased region" description="Basic and acidic residues" evidence="1">
    <location>
        <begin position="18"/>
        <end position="34"/>
    </location>
</feature>
<feature type="region of interest" description="Disordered" evidence="1">
    <location>
        <begin position="1"/>
        <end position="82"/>
    </location>
</feature>
<evidence type="ECO:0000313" key="2">
    <source>
        <dbReference type="EMBL" id="GGS42666.1"/>
    </source>
</evidence>
<organism evidence="2 3">
    <name type="scientific">Actinokineospora fastidiosa</name>
    <dbReference type="NCBI Taxonomy" id="1816"/>
    <lineage>
        <taxon>Bacteria</taxon>
        <taxon>Bacillati</taxon>
        <taxon>Actinomycetota</taxon>
        <taxon>Actinomycetes</taxon>
        <taxon>Pseudonocardiales</taxon>
        <taxon>Pseudonocardiaceae</taxon>
        <taxon>Actinokineospora</taxon>
    </lineage>
</organism>
<reference evidence="2" key="1">
    <citation type="journal article" date="2014" name="Int. J. Syst. Evol. Microbiol.">
        <title>Complete genome sequence of Corynebacterium casei LMG S-19264T (=DSM 44701T), isolated from a smear-ripened cheese.</title>
        <authorList>
            <consortium name="US DOE Joint Genome Institute (JGI-PGF)"/>
            <person name="Walter F."/>
            <person name="Albersmeier A."/>
            <person name="Kalinowski J."/>
            <person name="Ruckert C."/>
        </authorList>
    </citation>
    <scope>NUCLEOTIDE SEQUENCE</scope>
    <source>
        <strain evidence="2">JCM 3276</strain>
    </source>
</reference>
<keyword evidence="3" id="KW-1185">Reference proteome</keyword>
<feature type="compositionally biased region" description="Polar residues" evidence="1">
    <location>
        <begin position="67"/>
        <end position="82"/>
    </location>
</feature>
<proteinExistence type="predicted"/>
<accession>A0A918GJS9</accession>
<evidence type="ECO:0000313" key="3">
    <source>
        <dbReference type="Proteomes" id="UP000660680"/>
    </source>
</evidence>
<reference evidence="2" key="2">
    <citation type="submission" date="2020-09" db="EMBL/GenBank/DDBJ databases">
        <authorList>
            <person name="Sun Q."/>
            <person name="Ohkuma M."/>
        </authorList>
    </citation>
    <scope>NUCLEOTIDE SEQUENCE</scope>
    <source>
        <strain evidence="2">JCM 3276</strain>
    </source>
</reference>